<dbReference type="InterPro" id="IPR000160">
    <property type="entry name" value="GGDEF_dom"/>
</dbReference>
<dbReference type="NCBIfam" id="TIGR00254">
    <property type="entry name" value="GGDEF"/>
    <property type="match status" value="1"/>
</dbReference>
<dbReference type="PROSITE" id="PS50883">
    <property type="entry name" value="EAL"/>
    <property type="match status" value="1"/>
</dbReference>
<evidence type="ECO:0000313" key="4">
    <source>
        <dbReference type="EMBL" id="MEH8019184.1"/>
    </source>
</evidence>
<dbReference type="SMART" id="SM00267">
    <property type="entry name" value="GGDEF"/>
    <property type="match status" value="1"/>
</dbReference>
<dbReference type="PROSITE" id="PS50887">
    <property type="entry name" value="GGDEF"/>
    <property type="match status" value="1"/>
</dbReference>
<dbReference type="Gene3D" id="3.30.70.270">
    <property type="match status" value="1"/>
</dbReference>
<dbReference type="RefSeq" id="WP_335737582.1">
    <property type="nucleotide sequence ID" value="NZ_JALAAR010000021.1"/>
</dbReference>
<evidence type="ECO:0000259" key="2">
    <source>
        <dbReference type="PROSITE" id="PS50883"/>
    </source>
</evidence>
<evidence type="ECO:0000259" key="3">
    <source>
        <dbReference type="PROSITE" id="PS50887"/>
    </source>
</evidence>
<evidence type="ECO:0000256" key="1">
    <source>
        <dbReference type="SAM" id="Phobius"/>
    </source>
</evidence>
<dbReference type="InterPro" id="IPR035919">
    <property type="entry name" value="EAL_sf"/>
</dbReference>
<name>A0ABU8CBI8_9GAMM</name>
<dbReference type="PANTHER" id="PTHR33121">
    <property type="entry name" value="CYCLIC DI-GMP PHOSPHODIESTERASE PDEF"/>
    <property type="match status" value="1"/>
</dbReference>
<keyword evidence="1" id="KW-0812">Transmembrane</keyword>
<feature type="domain" description="EAL" evidence="2">
    <location>
        <begin position="545"/>
        <end position="799"/>
    </location>
</feature>
<dbReference type="Pfam" id="PF00563">
    <property type="entry name" value="EAL"/>
    <property type="match status" value="1"/>
</dbReference>
<proteinExistence type="predicted"/>
<dbReference type="InterPro" id="IPR029787">
    <property type="entry name" value="Nucleotide_cyclase"/>
</dbReference>
<dbReference type="InterPro" id="IPR050706">
    <property type="entry name" value="Cyclic-di-GMP_PDE-like"/>
</dbReference>
<dbReference type="PANTHER" id="PTHR33121:SF70">
    <property type="entry name" value="SIGNALING PROTEIN YKOW"/>
    <property type="match status" value="1"/>
</dbReference>
<gene>
    <name evidence="4" type="ORF">MN202_18250</name>
</gene>
<keyword evidence="1" id="KW-0472">Membrane</keyword>
<feature type="transmembrane region" description="Helical" evidence="1">
    <location>
        <begin position="282"/>
        <end position="301"/>
    </location>
</feature>
<dbReference type="EMBL" id="JALAAR010000021">
    <property type="protein sequence ID" value="MEH8019184.1"/>
    <property type="molecule type" value="Genomic_DNA"/>
</dbReference>
<accession>A0ABU8CBI8</accession>
<feature type="domain" description="GGDEF" evidence="3">
    <location>
        <begin position="403"/>
        <end position="536"/>
    </location>
</feature>
<sequence>MPRYLSLSWKILLLMLSMLLILLLWFTGLSLLHMNDQFTRQQAQRKAQGQQYFDVYNQSSTQQLLTWLQTQAELQQLHLADDFNQFAASLPQQFEPLQQNFAVQQLYLWNQQQQLLYSSAEATEIKPAVVVAATLQHQQPQTDTRCGQICEKQLTLPLLNRHGEIAVLQANADMAGVLFSLHQALGVDVALVQVNADDAAQQQLRLLLASNRELLRQLYQVLPAQFDLATAREEGLILQLQQQSYFIHFITLAPAQSDAYVLLMLEDVSASVAENSRYQQRVLTMAAACFLLLLLLIMLITRRISRRILQLAAALPLLAQRRYAAFRQQSQLPAAWFADELTTFNDSVLSLNNQLETLDLQLAENTASLQRMAMVDQLTALANRNMLQQRLAAALANLTQQPGVVALLFLDLDKFKTINNSRSHVVGDQLLIETARRLETLATPLDLVCRFGGDEFAILLSGLTAADQAETMAMRVLALFEQPFVLAQVSLRLSASIGISYTQDAQQDGDELIRCADLAMYQAKASGRNCYVVFNQQMSADLAARIQLETELRQALLLQQFSLSLQPQVNLNSGKLCGFEALIRWQHPQRGIVAPDEFIPVLEQTQLIVDVGYWVFDRSCRYCAELIAAGLNDVTIAVNISADQFLHTKLPDRFGQILQRYGLSGHHFELEITESTLINNFSETLGMMYRLKAQGFRLAIDDFGTGYSSLNYLKQMPVDVIKIDKSFVVNMLDNPQDYQIVASTIAMVQKLGLQVVAEGVESLAVVKLLQQHQCDFAQGYYFSMPLAETQLLAFVQQVLQQHWPAALLPPATQT</sequence>
<protein>
    <submittedName>
        <fullName evidence="4">EAL domain-containing protein</fullName>
    </submittedName>
</protein>
<keyword evidence="5" id="KW-1185">Reference proteome</keyword>
<dbReference type="CDD" id="cd01949">
    <property type="entry name" value="GGDEF"/>
    <property type="match status" value="1"/>
</dbReference>
<evidence type="ECO:0000313" key="5">
    <source>
        <dbReference type="Proteomes" id="UP001375382"/>
    </source>
</evidence>
<dbReference type="Pfam" id="PF00990">
    <property type="entry name" value="GGDEF"/>
    <property type="match status" value="1"/>
</dbReference>
<organism evidence="4 5">
    <name type="scientific">Rheinheimera muenzenbergensis</name>
    <dbReference type="NCBI Taxonomy" id="1193628"/>
    <lineage>
        <taxon>Bacteria</taxon>
        <taxon>Pseudomonadati</taxon>
        <taxon>Pseudomonadota</taxon>
        <taxon>Gammaproteobacteria</taxon>
        <taxon>Chromatiales</taxon>
        <taxon>Chromatiaceae</taxon>
        <taxon>Rheinheimera</taxon>
    </lineage>
</organism>
<reference evidence="4 5" key="1">
    <citation type="journal article" date="2023" name="Ecotoxicol. Environ. Saf.">
        <title>Mercury remediation potential of mercury-resistant strain Rheinheimera metallidurans sp. nov. isolated from a municipal waste dumping site.</title>
        <authorList>
            <person name="Yadav V."/>
            <person name="Manjhi A."/>
            <person name="Vadakedath N."/>
        </authorList>
    </citation>
    <scope>NUCLEOTIDE SEQUENCE [LARGE SCALE GENOMIC DNA]</scope>
    <source>
        <strain evidence="4 5">E-49</strain>
    </source>
</reference>
<dbReference type="InterPro" id="IPR001633">
    <property type="entry name" value="EAL_dom"/>
</dbReference>
<feature type="transmembrane region" description="Helical" evidence="1">
    <location>
        <begin position="12"/>
        <end position="32"/>
    </location>
</feature>
<dbReference type="CDD" id="cd01948">
    <property type="entry name" value="EAL"/>
    <property type="match status" value="1"/>
</dbReference>
<keyword evidence="1" id="KW-1133">Transmembrane helix</keyword>
<dbReference type="SUPFAM" id="SSF141868">
    <property type="entry name" value="EAL domain-like"/>
    <property type="match status" value="1"/>
</dbReference>
<dbReference type="Gene3D" id="3.20.20.450">
    <property type="entry name" value="EAL domain"/>
    <property type="match status" value="1"/>
</dbReference>
<comment type="caution">
    <text evidence="4">The sequence shown here is derived from an EMBL/GenBank/DDBJ whole genome shotgun (WGS) entry which is preliminary data.</text>
</comment>
<dbReference type="SMART" id="SM00052">
    <property type="entry name" value="EAL"/>
    <property type="match status" value="1"/>
</dbReference>
<dbReference type="SUPFAM" id="SSF55073">
    <property type="entry name" value="Nucleotide cyclase"/>
    <property type="match status" value="1"/>
</dbReference>
<dbReference type="Proteomes" id="UP001375382">
    <property type="component" value="Unassembled WGS sequence"/>
</dbReference>
<dbReference type="InterPro" id="IPR043128">
    <property type="entry name" value="Rev_trsase/Diguanyl_cyclase"/>
</dbReference>